<gene>
    <name evidence="1" type="ORF">EM808_23005</name>
</gene>
<protein>
    <submittedName>
        <fullName evidence="1">Uncharacterized protein</fullName>
    </submittedName>
</protein>
<reference evidence="1 2" key="1">
    <citation type="submission" date="2019-01" db="EMBL/GenBank/DDBJ databases">
        <title>Bacillus sp. M5HDSG1-1, whole genome shotgun sequence.</title>
        <authorList>
            <person name="Tuo L."/>
        </authorList>
    </citation>
    <scope>NUCLEOTIDE SEQUENCE [LARGE SCALE GENOMIC DNA]</scope>
    <source>
        <strain evidence="1 2">M5HDSG1-1</strain>
    </source>
</reference>
<dbReference type="EMBL" id="RZTZ01000014">
    <property type="protein sequence ID" value="RVT57927.1"/>
    <property type="molecule type" value="Genomic_DNA"/>
</dbReference>
<dbReference type="RefSeq" id="WP_127741213.1">
    <property type="nucleotide sequence ID" value="NZ_JARMUX010000024.1"/>
</dbReference>
<proteinExistence type="predicted"/>
<sequence length="67" mass="8195">MMNIQAKNQLYTINDKEKTYTAMEFKRMDWINKQCYITFQQASTGQWYTFERSSIFLQMHNERNLVS</sequence>
<organism evidence="1 2">
    <name type="scientific">Niallia taxi</name>
    <dbReference type="NCBI Taxonomy" id="2499688"/>
    <lineage>
        <taxon>Bacteria</taxon>
        <taxon>Bacillati</taxon>
        <taxon>Bacillota</taxon>
        <taxon>Bacilli</taxon>
        <taxon>Bacillales</taxon>
        <taxon>Bacillaceae</taxon>
        <taxon>Niallia</taxon>
    </lineage>
</organism>
<comment type="caution">
    <text evidence="1">The sequence shown here is derived from an EMBL/GenBank/DDBJ whole genome shotgun (WGS) entry which is preliminary data.</text>
</comment>
<keyword evidence="2" id="KW-1185">Reference proteome</keyword>
<evidence type="ECO:0000313" key="2">
    <source>
        <dbReference type="Proteomes" id="UP000288024"/>
    </source>
</evidence>
<accession>A0A437K5B0</accession>
<dbReference type="AlphaFoldDB" id="A0A437K5B0"/>
<dbReference type="Proteomes" id="UP000288024">
    <property type="component" value="Unassembled WGS sequence"/>
</dbReference>
<name>A0A437K5B0_9BACI</name>
<evidence type="ECO:0000313" key="1">
    <source>
        <dbReference type="EMBL" id="RVT57927.1"/>
    </source>
</evidence>